<dbReference type="PANTHER" id="PTHR22925">
    <property type="entry name" value="GLYCOSYL HYDROLASE 43 FAMILY MEMBER"/>
    <property type="match status" value="1"/>
</dbReference>
<name>A0A9E2W438_9BACT</name>
<gene>
    <name evidence="5" type="ORF">KTO63_18855</name>
</gene>
<sequence>MVAIIVLLTSATAQKKINPGEVWPDDKGNHIQAHGGGIVKIDKYYYWYGEQRRQGLDTGLRYVSCYRSKDLASWQFMGDALQLSDPEHLGSNWVLERPKVYFNRKTKTYVMYFHLDDARYKLARVGVATSNKPEGPFTYRESFRPLEKESRDIGQFIDDDGTAYLVFESWPTKGFFIARLSDDYLKVEKEVCLINAPLEGGAIVHYKGLYYAIGSALTGWNPNPNKYATAKSLEGPWSEFKDIAPPETNTYSSQSTMMLKVEGTKDTTVIFMADQWKPKTQWDSRYLWMPLQTGDGKLWLPEPKPWSIDIKTGKVQF</sequence>
<protein>
    <submittedName>
        <fullName evidence="5">Family 43 glycosylhydrolase</fullName>
    </submittedName>
</protein>
<evidence type="ECO:0000313" key="5">
    <source>
        <dbReference type="EMBL" id="MBV4359235.1"/>
    </source>
</evidence>
<keyword evidence="6" id="KW-1185">Reference proteome</keyword>
<dbReference type="AlphaFoldDB" id="A0A9E2W438"/>
<comment type="similarity">
    <text evidence="4">Belongs to the glycosyl hydrolase 43 family.</text>
</comment>
<evidence type="ECO:0000256" key="4">
    <source>
        <dbReference type="RuleBase" id="RU361187"/>
    </source>
</evidence>
<dbReference type="Proteomes" id="UP000812270">
    <property type="component" value="Unassembled WGS sequence"/>
</dbReference>
<comment type="caution">
    <text evidence="5">The sequence shown here is derived from an EMBL/GenBank/DDBJ whole genome shotgun (WGS) entry which is preliminary data.</text>
</comment>
<reference evidence="5" key="1">
    <citation type="submission" date="2021-06" db="EMBL/GenBank/DDBJ databases">
        <authorList>
            <person name="Huq M.A."/>
        </authorList>
    </citation>
    <scope>NUCLEOTIDE SEQUENCE</scope>
    <source>
        <strain evidence="5">MAH-26</strain>
    </source>
</reference>
<dbReference type="CDD" id="cd18821">
    <property type="entry name" value="GH43_Pc3Gal43A-like"/>
    <property type="match status" value="1"/>
</dbReference>
<evidence type="ECO:0000313" key="6">
    <source>
        <dbReference type="Proteomes" id="UP000812270"/>
    </source>
</evidence>
<evidence type="ECO:0000256" key="3">
    <source>
        <dbReference type="PIRSR" id="PIRSR606710-2"/>
    </source>
</evidence>
<evidence type="ECO:0000256" key="1">
    <source>
        <dbReference type="ARBA" id="ARBA00022801"/>
    </source>
</evidence>
<dbReference type="GO" id="GO:0004553">
    <property type="term" value="F:hydrolase activity, hydrolyzing O-glycosyl compounds"/>
    <property type="evidence" value="ECO:0007669"/>
    <property type="project" value="InterPro"/>
</dbReference>
<dbReference type="InterPro" id="IPR006710">
    <property type="entry name" value="Glyco_hydro_43"/>
</dbReference>
<organism evidence="5 6">
    <name type="scientific">Pinibacter aurantiacus</name>
    <dbReference type="NCBI Taxonomy" id="2851599"/>
    <lineage>
        <taxon>Bacteria</taxon>
        <taxon>Pseudomonadati</taxon>
        <taxon>Bacteroidota</taxon>
        <taxon>Chitinophagia</taxon>
        <taxon>Chitinophagales</taxon>
        <taxon>Chitinophagaceae</taxon>
        <taxon>Pinibacter</taxon>
    </lineage>
</organism>
<keyword evidence="1 4" id="KW-0378">Hydrolase</keyword>
<dbReference type="GO" id="GO:0005975">
    <property type="term" value="P:carbohydrate metabolic process"/>
    <property type="evidence" value="ECO:0007669"/>
    <property type="project" value="InterPro"/>
</dbReference>
<proteinExistence type="inferred from homology"/>
<dbReference type="EMBL" id="JAHSPG010000015">
    <property type="protein sequence ID" value="MBV4359235.1"/>
    <property type="molecule type" value="Genomic_DNA"/>
</dbReference>
<accession>A0A9E2W438</accession>
<evidence type="ECO:0000256" key="2">
    <source>
        <dbReference type="ARBA" id="ARBA00023295"/>
    </source>
</evidence>
<dbReference type="PANTHER" id="PTHR22925:SF3">
    <property type="entry name" value="GLYCOSYL HYDROLASE FAMILY PROTEIN 43"/>
    <property type="match status" value="1"/>
</dbReference>
<dbReference type="Pfam" id="PF04616">
    <property type="entry name" value="Glyco_hydro_43"/>
    <property type="match status" value="1"/>
</dbReference>
<keyword evidence="2 4" id="KW-0326">Glycosidase</keyword>
<feature type="site" description="Important for catalytic activity, responsible for pKa modulation of the active site Glu and correct orientation of both the proton donor and substrate" evidence="3">
    <location>
        <position position="152"/>
    </location>
</feature>